<protein>
    <submittedName>
        <fullName evidence="2">Uncharacterized protein</fullName>
    </submittedName>
</protein>
<sequence length="362" mass="42380">MRTHEILGLYQVKKKIQNGRRKFNYREGARYETPYKESTQTLLALQQSSVVMKKNGKKQIIGGIKYDQIYHYVIDGPIKEKNYFLIIDWFLISSNRLIGVAGEIQTSMNEYSEAQPAKFFEGTEENRALKRIMIVRVEKEWISGSGKTERTVVEQGQVKSKDNEERKSKDWRGEKANTNFRAREVLTTLKSWDQNFKGVEIMWFRFQSGATNTRIGLMRDFTTLRELENINFEVFLRSLLGAKVFYFFEETLMVNFIHLFYWTPSDSAFNSSSVDKRAIFFCFLLFQEIGHDFQKQIFPIIERCDSKSLAQEALVKYLMFLLLSDKSGGRVSFMLIVVPFKYLKLCRICCQCVMVKVESVDC</sequence>
<evidence type="ECO:0000313" key="2">
    <source>
        <dbReference type="EMBL" id="KNZ63928.1"/>
    </source>
</evidence>
<organism evidence="2 3">
    <name type="scientific">Puccinia sorghi</name>
    <dbReference type="NCBI Taxonomy" id="27349"/>
    <lineage>
        <taxon>Eukaryota</taxon>
        <taxon>Fungi</taxon>
        <taxon>Dikarya</taxon>
        <taxon>Basidiomycota</taxon>
        <taxon>Pucciniomycotina</taxon>
        <taxon>Pucciniomycetes</taxon>
        <taxon>Pucciniales</taxon>
        <taxon>Pucciniaceae</taxon>
        <taxon>Puccinia</taxon>
    </lineage>
</organism>
<dbReference type="EMBL" id="LAVV01000932">
    <property type="protein sequence ID" value="KNZ63928.1"/>
    <property type="molecule type" value="Genomic_DNA"/>
</dbReference>
<dbReference type="Proteomes" id="UP000037035">
    <property type="component" value="Unassembled WGS sequence"/>
</dbReference>
<feature type="compositionally biased region" description="Basic and acidic residues" evidence="1">
    <location>
        <begin position="159"/>
        <end position="173"/>
    </location>
</feature>
<name>A0A0L6VT95_9BASI</name>
<dbReference type="AlphaFoldDB" id="A0A0L6VT95"/>
<reference evidence="2 3" key="1">
    <citation type="submission" date="2015-08" db="EMBL/GenBank/DDBJ databases">
        <title>Next Generation Sequencing and Analysis of the Genome of Puccinia sorghi L Schw, the Causal Agent of Maize Common Rust.</title>
        <authorList>
            <person name="Rochi L."/>
            <person name="Burguener G."/>
            <person name="Darino M."/>
            <person name="Turjanski A."/>
            <person name="Kreff E."/>
            <person name="Dieguez M.J."/>
            <person name="Sacco F."/>
        </authorList>
    </citation>
    <scope>NUCLEOTIDE SEQUENCE [LARGE SCALE GENOMIC DNA]</scope>
    <source>
        <strain evidence="2 3">RO10H11247</strain>
    </source>
</reference>
<feature type="region of interest" description="Disordered" evidence="1">
    <location>
        <begin position="152"/>
        <end position="173"/>
    </location>
</feature>
<keyword evidence="3" id="KW-1185">Reference proteome</keyword>
<proteinExistence type="predicted"/>
<evidence type="ECO:0000256" key="1">
    <source>
        <dbReference type="SAM" id="MobiDB-lite"/>
    </source>
</evidence>
<gene>
    <name evidence="2" type="ORF">VP01_1083g1</name>
</gene>
<dbReference type="VEuPathDB" id="FungiDB:VP01_1083g1"/>
<comment type="caution">
    <text evidence="2">The sequence shown here is derived from an EMBL/GenBank/DDBJ whole genome shotgun (WGS) entry which is preliminary data.</text>
</comment>
<accession>A0A0L6VT95</accession>
<evidence type="ECO:0000313" key="3">
    <source>
        <dbReference type="Proteomes" id="UP000037035"/>
    </source>
</evidence>